<dbReference type="InterPro" id="IPR011009">
    <property type="entry name" value="Kinase-like_dom_sf"/>
</dbReference>
<comment type="function">
    <text evidence="11">CIPK serine-threonine protein kinases interact with CBL proteins. Binding of a CBL protein to the regulatory NAF domain of CIPK protein lead to the activation of the kinase in a calcium-dependent manner.</text>
</comment>
<dbReference type="Pfam" id="PF00069">
    <property type="entry name" value="Pkinase"/>
    <property type="match status" value="1"/>
</dbReference>
<evidence type="ECO:0000256" key="10">
    <source>
        <dbReference type="ARBA" id="ARBA00048679"/>
    </source>
</evidence>
<accession>A0AAD8I6B1</accession>
<evidence type="ECO:0000256" key="8">
    <source>
        <dbReference type="ARBA" id="ARBA00022840"/>
    </source>
</evidence>
<evidence type="ECO:0000256" key="13">
    <source>
        <dbReference type="RuleBase" id="RU000304"/>
    </source>
</evidence>
<comment type="catalytic activity">
    <reaction evidence="9">
        <text>L-threonyl-[protein] + ATP = O-phospho-L-threonyl-[protein] + ADP + H(+)</text>
        <dbReference type="Rhea" id="RHEA:46608"/>
        <dbReference type="Rhea" id="RHEA-COMP:11060"/>
        <dbReference type="Rhea" id="RHEA-COMP:11605"/>
        <dbReference type="ChEBI" id="CHEBI:15378"/>
        <dbReference type="ChEBI" id="CHEBI:30013"/>
        <dbReference type="ChEBI" id="CHEBI:30616"/>
        <dbReference type="ChEBI" id="CHEBI:61977"/>
        <dbReference type="ChEBI" id="CHEBI:456216"/>
        <dbReference type="EC" id="2.7.11.1"/>
    </reaction>
</comment>
<protein>
    <recommendedName>
        <fullName evidence="3">non-specific serine/threonine protein kinase</fullName>
        <ecNumber evidence="3">2.7.11.1</ecNumber>
    </recommendedName>
</protein>
<evidence type="ECO:0000259" key="15">
    <source>
        <dbReference type="PROSITE" id="PS50816"/>
    </source>
</evidence>
<dbReference type="CDD" id="cd12195">
    <property type="entry name" value="CIPK_C"/>
    <property type="match status" value="1"/>
</dbReference>
<evidence type="ECO:0000256" key="4">
    <source>
        <dbReference type="ARBA" id="ARBA00022527"/>
    </source>
</evidence>
<gene>
    <name evidence="16" type="ORF">POM88_026673</name>
</gene>
<dbReference type="Proteomes" id="UP001237642">
    <property type="component" value="Unassembled WGS sequence"/>
</dbReference>
<feature type="domain" description="NAF" evidence="15">
    <location>
        <begin position="313"/>
        <end position="337"/>
    </location>
</feature>
<evidence type="ECO:0000313" key="16">
    <source>
        <dbReference type="EMBL" id="KAK1379929.1"/>
    </source>
</evidence>
<dbReference type="GO" id="GO:0005524">
    <property type="term" value="F:ATP binding"/>
    <property type="evidence" value="ECO:0007669"/>
    <property type="project" value="UniProtKB-UniRule"/>
</dbReference>
<feature type="binding site" evidence="12">
    <location>
        <position position="57"/>
    </location>
    <ligand>
        <name>ATP</name>
        <dbReference type="ChEBI" id="CHEBI:30616"/>
    </ligand>
</feature>
<evidence type="ECO:0000256" key="2">
    <source>
        <dbReference type="ARBA" id="ARBA00006234"/>
    </source>
</evidence>
<reference evidence="16" key="2">
    <citation type="submission" date="2023-05" db="EMBL/GenBank/DDBJ databases">
        <authorList>
            <person name="Schelkunov M.I."/>
        </authorList>
    </citation>
    <scope>NUCLEOTIDE SEQUENCE</scope>
    <source>
        <strain evidence="16">Hsosn_3</strain>
        <tissue evidence="16">Leaf</tissue>
    </source>
</reference>
<evidence type="ECO:0000256" key="6">
    <source>
        <dbReference type="ARBA" id="ARBA00022741"/>
    </source>
</evidence>
<proteinExistence type="inferred from homology"/>
<dbReference type="PANTHER" id="PTHR43895:SF33">
    <property type="entry name" value="PROTEIN KINASE DOMAIN-CONTAINING PROTEIN"/>
    <property type="match status" value="1"/>
</dbReference>
<comment type="cofactor">
    <cofactor evidence="1">
        <name>Mn(2+)</name>
        <dbReference type="ChEBI" id="CHEBI:29035"/>
    </cofactor>
</comment>
<evidence type="ECO:0000259" key="14">
    <source>
        <dbReference type="PROSITE" id="PS50011"/>
    </source>
</evidence>
<keyword evidence="4 13" id="KW-0723">Serine/threonine-protein kinase</keyword>
<dbReference type="EC" id="2.7.11.1" evidence="3"/>
<dbReference type="GO" id="GO:0007165">
    <property type="term" value="P:signal transduction"/>
    <property type="evidence" value="ECO:0007669"/>
    <property type="project" value="InterPro"/>
</dbReference>
<feature type="domain" description="Protein kinase" evidence="14">
    <location>
        <begin position="28"/>
        <end position="284"/>
    </location>
</feature>
<dbReference type="InterPro" id="IPR004041">
    <property type="entry name" value="NAF_dom"/>
</dbReference>
<evidence type="ECO:0000256" key="3">
    <source>
        <dbReference type="ARBA" id="ARBA00012513"/>
    </source>
</evidence>
<keyword evidence="6 12" id="KW-0547">Nucleotide-binding</keyword>
<dbReference type="PROSITE" id="PS50011">
    <property type="entry name" value="PROTEIN_KINASE_DOM"/>
    <property type="match status" value="1"/>
</dbReference>
<reference evidence="16" key="1">
    <citation type="submission" date="2023-02" db="EMBL/GenBank/DDBJ databases">
        <title>Genome of toxic invasive species Heracleum sosnowskyi carries increased number of genes despite the absence of recent whole-genome duplications.</title>
        <authorList>
            <person name="Schelkunov M."/>
            <person name="Shtratnikova V."/>
            <person name="Makarenko M."/>
            <person name="Klepikova A."/>
            <person name="Omelchenko D."/>
            <person name="Novikova G."/>
            <person name="Obukhova E."/>
            <person name="Bogdanov V."/>
            <person name="Penin A."/>
            <person name="Logacheva M."/>
        </authorList>
    </citation>
    <scope>NUCLEOTIDE SEQUENCE</scope>
    <source>
        <strain evidence="16">Hsosn_3</strain>
        <tissue evidence="16">Leaf</tissue>
    </source>
</reference>
<comment type="similarity">
    <text evidence="2">Belongs to the protein kinase superfamily. CAMK Ser/Thr protein kinase family. SNF1 subfamily.</text>
</comment>
<dbReference type="EMBL" id="JAUIZM010000006">
    <property type="protein sequence ID" value="KAK1379929.1"/>
    <property type="molecule type" value="Genomic_DNA"/>
</dbReference>
<dbReference type="SMART" id="SM00220">
    <property type="entry name" value="S_TKc"/>
    <property type="match status" value="1"/>
</dbReference>
<evidence type="ECO:0000256" key="12">
    <source>
        <dbReference type="PROSITE-ProRule" id="PRU10141"/>
    </source>
</evidence>
<evidence type="ECO:0000313" key="17">
    <source>
        <dbReference type="Proteomes" id="UP001237642"/>
    </source>
</evidence>
<evidence type="ECO:0000256" key="9">
    <source>
        <dbReference type="ARBA" id="ARBA00047899"/>
    </source>
</evidence>
<evidence type="ECO:0000256" key="11">
    <source>
        <dbReference type="ARBA" id="ARBA00058225"/>
    </source>
</evidence>
<dbReference type="InterPro" id="IPR008271">
    <property type="entry name" value="Ser/Thr_kinase_AS"/>
</dbReference>
<dbReference type="SUPFAM" id="SSF56112">
    <property type="entry name" value="Protein kinase-like (PK-like)"/>
    <property type="match status" value="1"/>
</dbReference>
<keyword evidence="17" id="KW-1185">Reference proteome</keyword>
<organism evidence="16 17">
    <name type="scientific">Heracleum sosnowskyi</name>
    <dbReference type="NCBI Taxonomy" id="360622"/>
    <lineage>
        <taxon>Eukaryota</taxon>
        <taxon>Viridiplantae</taxon>
        <taxon>Streptophyta</taxon>
        <taxon>Embryophyta</taxon>
        <taxon>Tracheophyta</taxon>
        <taxon>Spermatophyta</taxon>
        <taxon>Magnoliopsida</taxon>
        <taxon>eudicotyledons</taxon>
        <taxon>Gunneridae</taxon>
        <taxon>Pentapetalae</taxon>
        <taxon>asterids</taxon>
        <taxon>campanulids</taxon>
        <taxon>Apiales</taxon>
        <taxon>Apiaceae</taxon>
        <taxon>Apioideae</taxon>
        <taxon>apioid superclade</taxon>
        <taxon>Tordylieae</taxon>
        <taxon>Tordyliinae</taxon>
        <taxon>Heracleum</taxon>
    </lineage>
</organism>
<evidence type="ECO:0000256" key="1">
    <source>
        <dbReference type="ARBA" id="ARBA00001936"/>
    </source>
</evidence>
<dbReference type="InterPro" id="IPR017441">
    <property type="entry name" value="Protein_kinase_ATP_BS"/>
</dbReference>
<evidence type="ECO:0000256" key="7">
    <source>
        <dbReference type="ARBA" id="ARBA00022777"/>
    </source>
</evidence>
<dbReference type="PROSITE" id="PS50816">
    <property type="entry name" value="NAF"/>
    <property type="match status" value="1"/>
</dbReference>
<dbReference type="PROSITE" id="PS00107">
    <property type="entry name" value="PROTEIN_KINASE_ATP"/>
    <property type="match status" value="1"/>
</dbReference>
<keyword evidence="7 16" id="KW-0418">Kinase</keyword>
<dbReference type="InterPro" id="IPR018451">
    <property type="entry name" value="NAF/FISL_domain"/>
</dbReference>
<dbReference type="AlphaFoldDB" id="A0AAD8I6B1"/>
<dbReference type="PANTHER" id="PTHR43895">
    <property type="entry name" value="CALCIUM/CALMODULIN-DEPENDENT PROTEIN KINASE KINASE-RELATED"/>
    <property type="match status" value="1"/>
</dbReference>
<dbReference type="PROSITE" id="PS00108">
    <property type="entry name" value="PROTEIN_KINASE_ST"/>
    <property type="match status" value="1"/>
</dbReference>
<comment type="caution">
    <text evidence="16">The sequence shown here is derived from an EMBL/GenBank/DDBJ whole genome shotgun (WGS) entry which is preliminary data.</text>
</comment>
<dbReference type="FunFam" id="1.10.510.10:FF:000571">
    <property type="entry name" value="Maternal embryonic leucine zipper kinase"/>
    <property type="match status" value="1"/>
</dbReference>
<keyword evidence="5" id="KW-0808">Transferase</keyword>
<evidence type="ECO:0000256" key="5">
    <source>
        <dbReference type="ARBA" id="ARBA00022679"/>
    </source>
</evidence>
<dbReference type="Gene3D" id="3.30.310.80">
    <property type="entry name" value="Kinase associated domain 1, KA1"/>
    <property type="match status" value="1"/>
</dbReference>
<comment type="catalytic activity">
    <reaction evidence="10">
        <text>L-seryl-[protein] + ATP = O-phospho-L-seryl-[protein] + ADP + H(+)</text>
        <dbReference type="Rhea" id="RHEA:17989"/>
        <dbReference type="Rhea" id="RHEA-COMP:9863"/>
        <dbReference type="Rhea" id="RHEA-COMP:11604"/>
        <dbReference type="ChEBI" id="CHEBI:15378"/>
        <dbReference type="ChEBI" id="CHEBI:29999"/>
        <dbReference type="ChEBI" id="CHEBI:30616"/>
        <dbReference type="ChEBI" id="CHEBI:83421"/>
        <dbReference type="ChEBI" id="CHEBI:456216"/>
        <dbReference type="EC" id="2.7.11.1"/>
    </reaction>
</comment>
<dbReference type="Gene3D" id="1.10.510.10">
    <property type="entry name" value="Transferase(Phosphotransferase) domain 1"/>
    <property type="match status" value="1"/>
</dbReference>
<dbReference type="FunFam" id="3.30.200.20:FF:000042">
    <property type="entry name" value="Aurora kinase A"/>
    <property type="match status" value="1"/>
</dbReference>
<sequence length="433" mass="48094">MNSNKTPQNSLKRTTSGGGSGGIIFEKYQLGHILGRGSFAKVYYGRSLQDNSSVAIKVIEKPSNSDPNMELRLIREVSAMRRLNNHPNILKLHEVMATKTKIYLVMELAKGGELFTKLLRRGRLSESTCRTYFQQLVSTVHFCHQNGVAHRDLKPQNLLLDGNGNLKVSDFGLSALPEQIRGDGMLHTACGTPVYTAPEVVRRNGYDGAKADAWSCGVILFVMLVGDVPFRDSNIANLYKKICRREINIPVWISTPAQNIIYRLLDPNPNTRMGVDGIMGLSWFKKSLQPGMGSGSDPENELGSLLSDDEKSGNEIGMNAFDIISMSPGLDLSGFFYSGQRRKERRFVSRGTMREVEERVVKVGEELGYKVEKGKGKEMVGLVKGKVVLLAKMAEVVKEMELWIVEIRVVSGNEGVDFEWEDFKLGLGDIVVS</sequence>
<dbReference type="Pfam" id="PF03822">
    <property type="entry name" value="NAF"/>
    <property type="match status" value="1"/>
</dbReference>
<dbReference type="InterPro" id="IPR000719">
    <property type="entry name" value="Prot_kinase_dom"/>
</dbReference>
<keyword evidence="8 12" id="KW-0067">ATP-binding</keyword>
<dbReference type="GO" id="GO:0004674">
    <property type="term" value="F:protein serine/threonine kinase activity"/>
    <property type="evidence" value="ECO:0007669"/>
    <property type="project" value="UniProtKB-KW"/>
</dbReference>
<name>A0AAD8I6B1_9APIA</name>